<reference evidence="2 3" key="1">
    <citation type="submission" date="2016-03" db="EMBL/GenBank/DDBJ databases">
        <authorList>
            <person name="Ploux O."/>
        </authorList>
    </citation>
    <scope>NUCLEOTIDE SEQUENCE [LARGE SCALE GENOMIC DNA]</scope>
    <source>
        <strain evidence="2 3">R0</strain>
    </source>
</reference>
<proteinExistence type="predicted"/>
<dbReference type="AlphaFoldDB" id="A0A150WNX1"/>
<feature type="chain" id="PRO_5007573359" description="Lipoprotein" evidence="1">
    <location>
        <begin position="19"/>
        <end position="241"/>
    </location>
</feature>
<feature type="signal peptide" evidence="1">
    <location>
        <begin position="1"/>
        <end position="18"/>
    </location>
</feature>
<accession>A0A150WNX1</accession>
<comment type="caution">
    <text evidence="2">The sequence shown here is derived from an EMBL/GenBank/DDBJ whole genome shotgun (WGS) entry which is preliminary data.</text>
</comment>
<organism evidence="2 3">
    <name type="scientific">Bdellovibrio bacteriovorus</name>
    <dbReference type="NCBI Taxonomy" id="959"/>
    <lineage>
        <taxon>Bacteria</taxon>
        <taxon>Pseudomonadati</taxon>
        <taxon>Bdellovibrionota</taxon>
        <taxon>Bdellovibrionia</taxon>
        <taxon>Bdellovibrionales</taxon>
        <taxon>Pseudobdellovibrionaceae</taxon>
        <taxon>Bdellovibrio</taxon>
    </lineage>
</organism>
<keyword evidence="1" id="KW-0732">Signal</keyword>
<dbReference type="OrthoDB" id="9342789at2"/>
<name>A0A150WNX1_BDEBC</name>
<protein>
    <recommendedName>
        <fullName evidence="4">Lipoprotein</fullName>
    </recommendedName>
</protein>
<evidence type="ECO:0000256" key="1">
    <source>
        <dbReference type="SAM" id="SignalP"/>
    </source>
</evidence>
<gene>
    <name evidence="2" type="ORF">AZI86_03735</name>
</gene>
<dbReference type="EMBL" id="LUKE01000001">
    <property type="protein sequence ID" value="KYG66182.1"/>
    <property type="molecule type" value="Genomic_DNA"/>
</dbReference>
<sequence>MKKLVITFIALYSAFALTACPDGGGGGTTMIPTCPATHVFDSNQNACIPINGSGIVTPNNGPVRYYDFNRRFQQSGWGVQQQQGDMQIVNRDAYKSFLKESMAVCDRLIHGYDAWLARCDSWTSGSFELAVQIGQNLRPFLSFTAYPAPSYFQGYLSIGVHGGGMIFNPLVLSSDTTFSLINNSKGFEIRAYGSYMNGGGLRLIQIQVHQGTLADGYLNYELWYPYNGHATKIATGKLKRF</sequence>
<evidence type="ECO:0000313" key="3">
    <source>
        <dbReference type="Proteomes" id="UP000075320"/>
    </source>
</evidence>
<dbReference type="Proteomes" id="UP000075320">
    <property type="component" value="Unassembled WGS sequence"/>
</dbReference>
<evidence type="ECO:0008006" key="4">
    <source>
        <dbReference type="Google" id="ProtNLM"/>
    </source>
</evidence>
<evidence type="ECO:0000313" key="2">
    <source>
        <dbReference type="EMBL" id="KYG66182.1"/>
    </source>
</evidence>
<dbReference type="PROSITE" id="PS51257">
    <property type="entry name" value="PROKAR_LIPOPROTEIN"/>
    <property type="match status" value="1"/>
</dbReference>
<dbReference type="RefSeq" id="WP_061833748.1">
    <property type="nucleotide sequence ID" value="NZ_LUKE01000001.1"/>
</dbReference>
<keyword evidence="3" id="KW-1185">Reference proteome</keyword>